<name>A0AC61DG60_9FIRM</name>
<accession>A0AC61DG60</accession>
<dbReference type="EMBL" id="PEDL01000002">
    <property type="protein sequence ID" value="PHV71830.1"/>
    <property type="molecule type" value="Genomic_DNA"/>
</dbReference>
<gene>
    <name evidence="1" type="ORF">CS063_04545</name>
</gene>
<organism evidence="1 2">
    <name type="scientific">Sporanaerobium hydrogeniformans</name>
    <dbReference type="NCBI Taxonomy" id="3072179"/>
    <lineage>
        <taxon>Bacteria</taxon>
        <taxon>Bacillati</taxon>
        <taxon>Bacillota</taxon>
        <taxon>Clostridia</taxon>
        <taxon>Lachnospirales</taxon>
        <taxon>Lachnospiraceae</taxon>
        <taxon>Sporanaerobium</taxon>
    </lineage>
</organism>
<protein>
    <submittedName>
        <fullName evidence="1">Uncharacterized protein</fullName>
    </submittedName>
</protein>
<evidence type="ECO:0000313" key="1">
    <source>
        <dbReference type="EMBL" id="PHV71830.1"/>
    </source>
</evidence>
<reference evidence="1" key="1">
    <citation type="submission" date="2017-10" db="EMBL/GenBank/DDBJ databases">
        <title>Genome sequence of cellulolytic Lachnospiraceae bacterium XHS1971 isolated from hotspring sediment.</title>
        <authorList>
            <person name="Vasudevan G."/>
            <person name="Joshi A.J."/>
            <person name="Hivarkar S."/>
            <person name="Lanjekar V.B."/>
            <person name="Dhakephalkar P.K."/>
            <person name="Dagar S."/>
        </authorList>
    </citation>
    <scope>NUCLEOTIDE SEQUENCE</scope>
    <source>
        <strain evidence="1">XHS1971</strain>
    </source>
</reference>
<sequence>MQMYQVMIVDDETIVRTTLHTLVDWKNQGFEIRGEAQNGKQALELLETLAVDLLITDIKMPILDGIKLIKKAKEKNPELLIVVLSSYDEFYLVREAFKLGIHDYLLKSTISSESMNYLLGKTKKILLEQKVKRAALEPECYVQKEEQLRNLALGREEGKQFLTETAYYLALFEINDYQGVLERFKSDLENHLMKPMMSCAQQIPRVVSKCVVTYLTPARYVLYYKNTHEKHEEGREEVKSICRQLSSVWKNYMNIHVSAGLSALGKEKIHFANCLKEAEQMLNLKHLKGKEQLICFEEEKFLNFEEMKEAKEKWQTLITAIKQSDIASFQVGVDQLREKLLKLSIEKAQKECLYIIYHIALTLEEQNLALEEVYQKGMDYIERITKKETLKELEIWMMNYLRWLQDYMEHHYDRKQADIIERAKRFIWENYSTPEIS</sequence>
<evidence type="ECO:0000313" key="2">
    <source>
        <dbReference type="Proteomes" id="UP000224460"/>
    </source>
</evidence>
<comment type="caution">
    <text evidence="1">The sequence shown here is derived from an EMBL/GenBank/DDBJ whole genome shotgun (WGS) entry which is preliminary data.</text>
</comment>
<dbReference type="Proteomes" id="UP000224460">
    <property type="component" value="Unassembled WGS sequence"/>
</dbReference>
<proteinExistence type="predicted"/>
<keyword evidence="2" id="KW-1185">Reference proteome</keyword>